<gene>
    <name evidence="4" type="ORF">H3H51_05025</name>
</gene>
<evidence type="ECO:0000256" key="2">
    <source>
        <dbReference type="PROSITE-ProRule" id="PRU00169"/>
    </source>
</evidence>
<sequence>MSSPLPGTVNKIVVLVEDDTIVRLLTVEVLEELGYHVLAFGDAVPALELLRGAQVAALLMTDVGLPGMDGRALAHAARALRPSLPVLFASGYSERELLDEMRSQNQQARTESVTKPYNLDLLRERVRSLIGE</sequence>
<evidence type="ECO:0000313" key="4">
    <source>
        <dbReference type="EMBL" id="MBB2494374.1"/>
    </source>
</evidence>
<dbReference type="Proteomes" id="UP000542720">
    <property type="component" value="Unassembled WGS sequence"/>
</dbReference>
<dbReference type="Gene3D" id="3.40.50.2300">
    <property type="match status" value="1"/>
</dbReference>
<dbReference type="GO" id="GO:0000160">
    <property type="term" value="P:phosphorelay signal transduction system"/>
    <property type="evidence" value="ECO:0007669"/>
    <property type="project" value="InterPro"/>
</dbReference>
<dbReference type="AlphaFoldDB" id="A0A7W4LJL2"/>
<comment type="caution">
    <text evidence="4">The sequence shown here is derived from an EMBL/GenBank/DDBJ whole genome shotgun (WGS) entry which is preliminary data.</text>
</comment>
<name>A0A7W4LJL2_9GAMM</name>
<proteinExistence type="predicted"/>
<dbReference type="SMART" id="SM00448">
    <property type="entry name" value="REC"/>
    <property type="match status" value="1"/>
</dbReference>
<keyword evidence="1 2" id="KW-0597">Phosphoprotein</keyword>
<dbReference type="InterPro" id="IPR011006">
    <property type="entry name" value="CheY-like_superfamily"/>
</dbReference>
<dbReference type="PROSITE" id="PS50110">
    <property type="entry name" value="RESPONSE_REGULATORY"/>
    <property type="match status" value="1"/>
</dbReference>
<dbReference type="InterPro" id="IPR001789">
    <property type="entry name" value="Sig_transdc_resp-reg_receiver"/>
</dbReference>
<dbReference type="PANTHER" id="PTHR44591">
    <property type="entry name" value="STRESS RESPONSE REGULATOR PROTEIN 1"/>
    <property type="match status" value="1"/>
</dbReference>
<evidence type="ECO:0000256" key="1">
    <source>
        <dbReference type="ARBA" id="ARBA00022553"/>
    </source>
</evidence>
<evidence type="ECO:0000259" key="3">
    <source>
        <dbReference type="PROSITE" id="PS50110"/>
    </source>
</evidence>
<dbReference type="PANTHER" id="PTHR44591:SF3">
    <property type="entry name" value="RESPONSE REGULATORY DOMAIN-CONTAINING PROTEIN"/>
    <property type="match status" value="1"/>
</dbReference>
<feature type="domain" description="Response regulatory" evidence="3">
    <location>
        <begin position="12"/>
        <end position="130"/>
    </location>
</feature>
<dbReference type="EMBL" id="JACJUD010000001">
    <property type="protein sequence ID" value="MBB2494374.1"/>
    <property type="molecule type" value="Genomic_DNA"/>
</dbReference>
<dbReference type="InterPro" id="IPR050595">
    <property type="entry name" value="Bact_response_regulator"/>
</dbReference>
<organism evidence="4 5">
    <name type="scientific">Aquipseudomonas ullengensis</name>
    <dbReference type="NCBI Taxonomy" id="2759166"/>
    <lineage>
        <taxon>Bacteria</taxon>
        <taxon>Pseudomonadati</taxon>
        <taxon>Pseudomonadota</taxon>
        <taxon>Gammaproteobacteria</taxon>
        <taxon>Pseudomonadales</taxon>
        <taxon>Pseudomonadaceae</taxon>
        <taxon>Aquipseudomonas</taxon>
    </lineage>
</organism>
<protein>
    <submittedName>
        <fullName evidence="4">Response regulator</fullName>
    </submittedName>
</protein>
<dbReference type="SUPFAM" id="SSF52172">
    <property type="entry name" value="CheY-like"/>
    <property type="match status" value="1"/>
</dbReference>
<keyword evidence="5" id="KW-1185">Reference proteome</keyword>
<evidence type="ECO:0000313" key="5">
    <source>
        <dbReference type="Proteomes" id="UP000542720"/>
    </source>
</evidence>
<feature type="modified residue" description="4-aspartylphosphate" evidence="2">
    <location>
        <position position="62"/>
    </location>
</feature>
<reference evidence="4 5" key="1">
    <citation type="submission" date="2020-08" db="EMBL/GenBank/DDBJ databases">
        <authorList>
            <person name="Kim C.M."/>
        </authorList>
    </citation>
    <scope>NUCLEOTIDE SEQUENCE [LARGE SCALE GENOMIC DNA]</scope>
    <source>
        <strain evidence="4 5">UL070</strain>
    </source>
</reference>
<accession>A0A7W4LJL2</accession>
<dbReference type="RefSeq" id="WP_183087904.1">
    <property type="nucleotide sequence ID" value="NZ_JACJUD010000001.1"/>
</dbReference>
<dbReference type="Pfam" id="PF00072">
    <property type="entry name" value="Response_reg"/>
    <property type="match status" value="1"/>
</dbReference>